<dbReference type="PANTHER" id="PTHR12217:SF4">
    <property type="entry name" value="EUKARYOTIC TRANSLATION INITIATION FACTOR 2D"/>
    <property type="match status" value="1"/>
</dbReference>
<proteinExistence type="predicted"/>
<evidence type="ECO:0000313" key="3">
    <source>
        <dbReference type="Proteomes" id="UP001642360"/>
    </source>
</evidence>
<reference evidence="2 3" key="1">
    <citation type="submission" date="2024-02" db="EMBL/GenBank/DDBJ databases">
        <authorList>
            <person name="Vignale AGUSTIN F."/>
            <person name="Sosa J E."/>
            <person name="Modenutti C."/>
        </authorList>
    </citation>
    <scope>NUCLEOTIDE SEQUENCE [LARGE SCALE GENOMIC DNA]</scope>
</reference>
<dbReference type="AlphaFoldDB" id="A0ABC8R2I4"/>
<dbReference type="CDD" id="cd21156">
    <property type="entry name" value="PUA_eIF2d-like"/>
    <property type="match status" value="1"/>
</dbReference>
<keyword evidence="3" id="KW-1185">Reference proteome</keyword>
<dbReference type="Proteomes" id="UP001642360">
    <property type="component" value="Unassembled WGS sequence"/>
</dbReference>
<dbReference type="PANTHER" id="PTHR12217">
    <property type="entry name" value="EUKARYOTIC TRANSLATION INITIATION FACTOR 2D"/>
    <property type="match status" value="1"/>
</dbReference>
<name>A0ABC8R2I4_9AQUA</name>
<evidence type="ECO:0000259" key="1">
    <source>
        <dbReference type="Pfam" id="PF26292"/>
    </source>
</evidence>
<feature type="domain" description="Eukaryotic translation initiation factor 2D-like PUA RNA-binding" evidence="1">
    <location>
        <begin position="35"/>
        <end position="108"/>
    </location>
</feature>
<dbReference type="Gene3D" id="3.10.400.20">
    <property type="match status" value="1"/>
</dbReference>
<organism evidence="2 3">
    <name type="scientific">Ilex paraguariensis</name>
    <name type="common">yerba mate</name>
    <dbReference type="NCBI Taxonomy" id="185542"/>
    <lineage>
        <taxon>Eukaryota</taxon>
        <taxon>Viridiplantae</taxon>
        <taxon>Streptophyta</taxon>
        <taxon>Embryophyta</taxon>
        <taxon>Tracheophyta</taxon>
        <taxon>Spermatophyta</taxon>
        <taxon>Magnoliopsida</taxon>
        <taxon>eudicotyledons</taxon>
        <taxon>Gunneridae</taxon>
        <taxon>Pentapetalae</taxon>
        <taxon>asterids</taxon>
        <taxon>campanulids</taxon>
        <taxon>Aquifoliales</taxon>
        <taxon>Aquifoliaceae</taxon>
        <taxon>Ilex</taxon>
    </lineage>
</organism>
<gene>
    <name evidence="2" type="ORF">ILEXP_LOCUS6587</name>
</gene>
<dbReference type="EMBL" id="CAUOFW020000947">
    <property type="protein sequence ID" value="CAK9139199.1"/>
    <property type="molecule type" value="Genomic_DNA"/>
</dbReference>
<dbReference type="InterPro" id="IPR015947">
    <property type="entry name" value="PUA-like_sf"/>
</dbReference>
<dbReference type="InterPro" id="IPR039757">
    <property type="entry name" value="EIF2D"/>
</dbReference>
<dbReference type="InterPro" id="IPR048248">
    <property type="entry name" value="PUA_eIF2d-like"/>
</dbReference>
<accession>A0ABC8R2I4</accession>
<dbReference type="PROSITE" id="PS50890">
    <property type="entry name" value="PUA"/>
    <property type="match status" value="1"/>
</dbReference>
<sequence length="253" mass="27386">MFFDINGRGTELYPTVYALWKVPELLPAFILRGGEVSCFIIGGADLMFPGINIPSEGLHSFLAGELWSVKVPGNPAPVAVGTTTMSSTEALKAGLRGKALRITHYYRDSLWESADGSYVPNAGFLKDAVFEDPFLSSTSQNSETCEGDASVAQENCLNNEEVGKGIDITDVRSDSDPVSVTHTDVEKENAEQIITDMGELKVIGNVSTDESNIDDQHSLSIEDVNALLDKCLLQSLHTTVKDKDLPMPGSTLW</sequence>
<comment type="caution">
    <text evidence="2">The sequence shown here is derived from an EMBL/GenBank/DDBJ whole genome shotgun (WGS) entry which is preliminary data.</text>
</comment>
<protein>
    <recommendedName>
        <fullName evidence="1">Eukaryotic translation initiation factor 2D-like PUA RNA-binding domain-containing protein</fullName>
    </recommendedName>
</protein>
<dbReference type="Pfam" id="PF26292">
    <property type="entry name" value="PUA_elF2D"/>
    <property type="match status" value="1"/>
</dbReference>
<dbReference type="SUPFAM" id="SSF88697">
    <property type="entry name" value="PUA domain-like"/>
    <property type="match status" value="1"/>
</dbReference>
<evidence type="ECO:0000313" key="2">
    <source>
        <dbReference type="EMBL" id="CAK9139199.1"/>
    </source>
</evidence>